<dbReference type="Proteomes" id="UP000245119">
    <property type="component" value="Linkage Group LG8"/>
</dbReference>
<sequence>MGSWPPSSRPRLLSSRGLVGVVVVVGVVTRLLETSSGFNARSGCYHSSRCINDERLFPFDYPPGGREDCTDLVTSTVESTARSVEGFNSTKNFNGRCTTHTHKDNHKDNRQLSSSAVCGEPEQIHRPSALIASFKLVPGPRKKEEKHI</sequence>
<evidence type="ECO:0000313" key="2">
    <source>
        <dbReference type="Proteomes" id="UP000245119"/>
    </source>
</evidence>
<organism evidence="1 2">
    <name type="scientific">Pomacea canaliculata</name>
    <name type="common">Golden apple snail</name>
    <dbReference type="NCBI Taxonomy" id="400727"/>
    <lineage>
        <taxon>Eukaryota</taxon>
        <taxon>Metazoa</taxon>
        <taxon>Spiralia</taxon>
        <taxon>Lophotrochozoa</taxon>
        <taxon>Mollusca</taxon>
        <taxon>Gastropoda</taxon>
        <taxon>Caenogastropoda</taxon>
        <taxon>Architaenioglossa</taxon>
        <taxon>Ampullarioidea</taxon>
        <taxon>Ampullariidae</taxon>
        <taxon>Pomacea</taxon>
    </lineage>
</organism>
<gene>
    <name evidence="1" type="ORF">C0Q70_13387</name>
</gene>
<dbReference type="EMBL" id="PZQS01000008">
    <property type="protein sequence ID" value="PVD25727.1"/>
    <property type="molecule type" value="Genomic_DNA"/>
</dbReference>
<proteinExistence type="predicted"/>
<dbReference type="AlphaFoldDB" id="A0A2T7NX29"/>
<protein>
    <submittedName>
        <fullName evidence="1">Uncharacterized protein</fullName>
    </submittedName>
</protein>
<comment type="caution">
    <text evidence="1">The sequence shown here is derived from an EMBL/GenBank/DDBJ whole genome shotgun (WGS) entry which is preliminary data.</text>
</comment>
<name>A0A2T7NX29_POMCA</name>
<accession>A0A2T7NX29</accession>
<reference evidence="1 2" key="1">
    <citation type="submission" date="2018-04" db="EMBL/GenBank/DDBJ databases">
        <title>The genome of golden apple snail Pomacea canaliculata provides insight into stress tolerance and invasive adaptation.</title>
        <authorList>
            <person name="Liu C."/>
            <person name="Liu B."/>
            <person name="Ren Y."/>
            <person name="Zhang Y."/>
            <person name="Wang H."/>
            <person name="Li S."/>
            <person name="Jiang F."/>
            <person name="Yin L."/>
            <person name="Zhang G."/>
            <person name="Qian W."/>
            <person name="Fan W."/>
        </authorList>
    </citation>
    <scope>NUCLEOTIDE SEQUENCE [LARGE SCALE GENOMIC DNA]</scope>
    <source>
        <strain evidence="1">SZHN2017</strain>
        <tissue evidence="1">Muscle</tissue>
    </source>
</reference>
<keyword evidence="2" id="KW-1185">Reference proteome</keyword>
<evidence type="ECO:0000313" key="1">
    <source>
        <dbReference type="EMBL" id="PVD25727.1"/>
    </source>
</evidence>